<reference evidence="2" key="1">
    <citation type="submission" date="2010-08" db="EMBL/GenBank/DDBJ databases">
        <authorList>
            <consortium name="Caenorhabditis japonica Sequencing Consortium"/>
            <person name="Wilson R.K."/>
        </authorList>
    </citation>
    <scope>NUCLEOTIDE SEQUENCE [LARGE SCALE GENOMIC DNA]</scope>
    <source>
        <strain evidence="2">DF5081</strain>
    </source>
</reference>
<proteinExistence type="predicted"/>
<dbReference type="Proteomes" id="UP000005237">
    <property type="component" value="Unassembled WGS sequence"/>
</dbReference>
<reference evidence="1" key="2">
    <citation type="submission" date="2022-06" db="UniProtKB">
        <authorList>
            <consortium name="EnsemblMetazoa"/>
        </authorList>
    </citation>
    <scope>IDENTIFICATION</scope>
    <source>
        <strain evidence="1">DF5081</strain>
    </source>
</reference>
<dbReference type="EnsemblMetazoa" id="CJA31296.1">
    <property type="protein sequence ID" value="CJA31296.1"/>
    <property type="gene ID" value="WBGene00207143"/>
</dbReference>
<organism evidence="1 2">
    <name type="scientific">Caenorhabditis japonica</name>
    <dbReference type="NCBI Taxonomy" id="281687"/>
    <lineage>
        <taxon>Eukaryota</taxon>
        <taxon>Metazoa</taxon>
        <taxon>Ecdysozoa</taxon>
        <taxon>Nematoda</taxon>
        <taxon>Chromadorea</taxon>
        <taxon>Rhabditida</taxon>
        <taxon>Rhabditina</taxon>
        <taxon>Rhabditomorpha</taxon>
        <taxon>Rhabditoidea</taxon>
        <taxon>Rhabditidae</taxon>
        <taxon>Peloderinae</taxon>
        <taxon>Caenorhabditis</taxon>
    </lineage>
</organism>
<keyword evidence="2" id="KW-1185">Reference proteome</keyword>
<sequence length="80" mass="9070">MRPTSDELGSILHHVKEIPRALHEGHVDPYIRYVSILPEIHASSTLRNAANALPPHRDEHDHVGDERVQKIERTVADVLL</sequence>
<evidence type="ECO:0000313" key="2">
    <source>
        <dbReference type="Proteomes" id="UP000005237"/>
    </source>
</evidence>
<evidence type="ECO:0000313" key="1">
    <source>
        <dbReference type="EnsemblMetazoa" id="CJA31296.1"/>
    </source>
</evidence>
<accession>A0A8R1ED11</accession>
<name>A0A8R1ED11_CAEJA</name>
<dbReference type="AlphaFoldDB" id="A0A8R1ED11"/>
<protein>
    <submittedName>
        <fullName evidence="1">Uncharacterized protein</fullName>
    </submittedName>
</protein>